<name>A0A6J7FAC4_9ZZZZ</name>
<gene>
    <name evidence="1" type="ORF">UFOPK3564_00094</name>
</gene>
<accession>A0A6J7FAC4</accession>
<dbReference type="InterPro" id="IPR035069">
    <property type="entry name" value="TTHA1013/TTHA0281-like"/>
</dbReference>
<dbReference type="EMBL" id="CAFBMK010000003">
    <property type="protein sequence ID" value="CAB4892416.1"/>
    <property type="molecule type" value="Genomic_DNA"/>
</dbReference>
<proteinExistence type="predicted"/>
<organism evidence="1">
    <name type="scientific">freshwater metagenome</name>
    <dbReference type="NCBI Taxonomy" id="449393"/>
    <lineage>
        <taxon>unclassified sequences</taxon>
        <taxon>metagenomes</taxon>
        <taxon>ecological metagenomes</taxon>
    </lineage>
</organism>
<evidence type="ECO:0000313" key="1">
    <source>
        <dbReference type="EMBL" id="CAB4892416.1"/>
    </source>
</evidence>
<reference evidence="1" key="1">
    <citation type="submission" date="2020-05" db="EMBL/GenBank/DDBJ databases">
        <authorList>
            <person name="Chiriac C."/>
            <person name="Salcher M."/>
            <person name="Ghai R."/>
            <person name="Kavagutti S V."/>
        </authorList>
    </citation>
    <scope>NUCLEOTIDE SEQUENCE</scope>
</reference>
<sequence length="81" mass="8671">MNVRILHHHEPPYGWWFDSPDVPGLSGSADTLAVARGEAESVVRWHLTCEAEEAGLPAPDIAAVEFEHFVNDPAAAVPAAA</sequence>
<dbReference type="AlphaFoldDB" id="A0A6J7FAC4"/>
<protein>
    <submittedName>
        <fullName evidence="1">Unannotated protein</fullName>
    </submittedName>
</protein>
<dbReference type="SUPFAM" id="SSF143100">
    <property type="entry name" value="TTHA1013/TTHA0281-like"/>
    <property type="match status" value="1"/>
</dbReference>